<keyword evidence="7" id="KW-1185">Reference proteome</keyword>
<dbReference type="FunFam" id="1.10.10.10:FF:000001">
    <property type="entry name" value="LysR family transcriptional regulator"/>
    <property type="match status" value="1"/>
</dbReference>
<dbReference type="InterPro" id="IPR005119">
    <property type="entry name" value="LysR_subst-bd"/>
</dbReference>
<keyword evidence="2" id="KW-0805">Transcription regulation</keyword>
<accession>A0A845M7R4</accession>
<evidence type="ECO:0000313" key="7">
    <source>
        <dbReference type="Proteomes" id="UP000467322"/>
    </source>
</evidence>
<dbReference type="InterPro" id="IPR000847">
    <property type="entry name" value="LysR_HTH_N"/>
</dbReference>
<proteinExistence type="inferred from homology"/>
<dbReference type="SUPFAM" id="SSF53850">
    <property type="entry name" value="Periplasmic binding protein-like II"/>
    <property type="match status" value="1"/>
</dbReference>
<protein>
    <submittedName>
        <fullName evidence="6">LysR family transcriptional regulator</fullName>
    </submittedName>
</protein>
<dbReference type="InterPro" id="IPR036390">
    <property type="entry name" value="WH_DNA-bd_sf"/>
</dbReference>
<dbReference type="CDD" id="cd05466">
    <property type="entry name" value="PBP2_LTTR_substrate"/>
    <property type="match status" value="1"/>
</dbReference>
<dbReference type="AlphaFoldDB" id="A0A845M7R4"/>
<evidence type="ECO:0000256" key="4">
    <source>
        <dbReference type="ARBA" id="ARBA00023163"/>
    </source>
</evidence>
<dbReference type="Pfam" id="PF00126">
    <property type="entry name" value="HTH_1"/>
    <property type="match status" value="1"/>
</dbReference>
<gene>
    <name evidence="6" type="ORF">GQE99_04450</name>
</gene>
<evidence type="ECO:0000256" key="1">
    <source>
        <dbReference type="ARBA" id="ARBA00009437"/>
    </source>
</evidence>
<organism evidence="6 7">
    <name type="scientific">Maritimibacter harenae</name>
    <dbReference type="NCBI Taxonomy" id="2606218"/>
    <lineage>
        <taxon>Bacteria</taxon>
        <taxon>Pseudomonadati</taxon>
        <taxon>Pseudomonadota</taxon>
        <taxon>Alphaproteobacteria</taxon>
        <taxon>Rhodobacterales</taxon>
        <taxon>Roseobacteraceae</taxon>
        <taxon>Maritimibacter</taxon>
    </lineage>
</organism>
<feature type="domain" description="HTH lysR-type" evidence="5">
    <location>
        <begin position="1"/>
        <end position="58"/>
    </location>
</feature>
<keyword evidence="4" id="KW-0804">Transcription</keyword>
<comment type="caution">
    <text evidence="6">The sequence shown here is derived from an EMBL/GenBank/DDBJ whole genome shotgun (WGS) entry which is preliminary data.</text>
</comment>
<dbReference type="Pfam" id="PF03466">
    <property type="entry name" value="LysR_substrate"/>
    <property type="match status" value="1"/>
</dbReference>
<dbReference type="GO" id="GO:0003700">
    <property type="term" value="F:DNA-binding transcription factor activity"/>
    <property type="evidence" value="ECO:0007669"/>
    <property type="project" value="InterPro"/>
</dbReference>
<dbReference type="Gene3D" id="3.40.190.10">
    <property type="entry name" value="Periplasmic binding protein-like II"/>
    <property type="match status" value="2"/>
</dbReference>
<dbReference type="Proteomes" id="UP000467322">
    <property type="component" value="Unassembled WGS sequence"/>
</dbReference>
<dbReference type="GO" id="GO:0000976">
    <property type="term" value="F:transcription cis-regulatory region binding"/>
    <property type="evidence" value="ECO:0007669"/>
    <property type="project" value="TreeGrafter"/>
</dbReference>
<dbReference type="Gene3D" id="1.10.10.10">
    <property type="entry name" value="Winged helix-like DNA-binding domain superfamily/Winged helix DNA-binding domain"/>
    <property type="match status" value="1"/>
</dbReference>
<dbReference type="PANTHER" id="PTHR30126:SF39">
    <property type="entry name" value="HTH-TYPE TRANSCRIPTIONAL REGULATOR CYSL"/>
    <property type="match status" value="1"/>
</dbReference>
<evidence type="ECO:0000256" key="3">
    <source>
        <dbReference type="ARBA" id="ARBA00023125"/>
    </source>
</evidence>
<evidence type="ECO:0000256" key="2">
    <source>
        <dbReference type="ARBA" id="ARBA00023015"/>
    </source>
</evidence>
<comment type="similarity">
    <text evidence="1">Belongs to the LysR transcriptional regulatory family.</text>
</comment>
<dbReference type="InterPro" id="IPR036388">
    <property type="entry name" value="WH-like_DNA-bd_sf"/>
</dbReference>
<dbReference type="EMBL" id="WTUX01000010">
    <property type="protein sequence ID" value="MZR12261.1"/>
    <property type="molecule type" value="Genomic_DNA"/>
</dbReference>
<dbReference type="PANTHER" id="PTHR30126">
    <property type="entry name" value="HTH-TYPE TRANSCRIPTIONAL REGULATOR"/>
    <property type="match status" value="1"/>
</dbReference>
<name>A0A845M7R4_9RHOB</name>
<reference evidence="6 7" key="1">
    <citation type="submission" date="2019-12" db="EMBL/GenBank/DDBJ databases">
        <title>Maritimibacter sp. nov. sp. isolated from sea sand.</title>
        <authorList>
            <person name="Kim J."/>
            <person name="Jeong S.E."/>
            <person name="Jung H.S."/>
            <person name="Jeon C.O."/>
        </authorList>
    </citation>
    <scope>NUCLEOTIDE SEQUENCE [LARGE SCALE GENOMIC DNA]</scope>
    <source>
        <strain evidence="6 7">DP07</strain>
    </source>
</reference>
<dbReference type="SUPFAM" id="SSF46785">
    <property type="entry name" value="Winged helix' DNA-binding domain"/>
    <property type="match status" value="1"/>
</dbReference>
<evidence type="ECO:0000313" key="6">
    <source>
        <dbReference type="EMBL" id="MZR12261.1"/>
    </source>
</evidence>
<sequence length="322" mass="35143">MTFRRLQVFWSVAHSTSLTQASKQLGLAQPSVSQQIATLEDIVGSSLFDRRSNTLELTEAGRHLLRHVEKVLESMQALEDGVAEIGDGSRQTVHLAGLNSILRVILPPAMEALHEEFPRVDYDIHESSPAEVLEMLYARRINLGLISSNSIAPASAGFQQVPICVDPYVLAVPRDLDLADVADPRTDLSPEAREVLMRSIQFAFGTQHSKRVQAWYDKVVPGNWPFAQARSFEVALGMVRSGLGVCLAPAMSCVVGGTAIQGVRLYRVDFPARDVVALLPKTYLRTDPYASLIEHLKVAGAHFAPPGLLDTPPFLDTPAAAD</sequence>
<keyword evidence="3" id="KW-0238">DNA-binding</keyword>
<dbReference type="PROSITE" id="PS50931">
    <property type="entry name" value="HTH_LYSR"/>
    <property type="match status" value="1"/>
</dbReference>
<dbReference type="PRINTS" id="PR00039">
    <property type="entry name" value="HTHLYSR"/>
</dbReference>
<evidence type="ECO:0000259" key="5">
    <source>
        <dbReference type="PROSITE" id="PS50931"/>
    </source>
</evidence>